<reference evidence="1" key="1">
    <citation type="journal article" date="2023" name="G3 (Bethesda)">
        <title>A reference genome for the long-term kleptoplast-retaining sea slug Elysia crispata morphotype clarki.</title>
        <authorList>
            <person name="Eastman K.E."/>
            <person name="Pendleton A.L."/>
            <person name="Shaikh M.A."/>
            <person name="Suttiyut T."/>
            <person name="Ogas R."/>
            <person name="Tomko P."/>
            <person name="Gavelis G."/>
            <person name="Widhalm J.R."/>
            <person name="Wisecaver J.H."/>
        </authorList>
    </citation>
    <scope>NUCLEOTIDE SEQUENCE</scope>
    <source>
        <strain evidence="1">ECLA1</strain>
    </source>
</reference>
<comment type="caution">
    <text evidence="1">The sequence shown here is derived from an EMBL/GenBank/DDBJ whole genome shotgun (WGS) entry which is preliminary data.</text>
</comment>
<organism evidence="1 2">
    <name type="scientific">Elysia crispata</name>
    <name type="common">lettuce slug</name>
    <dbReference type="NCBI Taxonomy" id="231223"/>
    <lineage>
        <taxon>Eukaryota</taxon>
        <taxon>Metazoa</taxon>
        <taxon>Spiralia</taxon>
        <taxon>Lophotrochozoa</taxon>
        <taxon>Mollusca</taxon>
        <taxon>Gastropoda</taxon>
        <taxon>Heterobranchia</taxon>
        <taxon>Euthyneura</taxon>
        <taxon>Panpulmonata</taxon>
        <taxon>Sacoglossa</taxon>
        <taxon>Placobranchoidea</taxon>
        <taxon>Plakobranchidae</taxon>
        <taxon>Elysia</taxon>
    </lineage>
</organism>
<name>A0AAE0Z6A2_9GAST</name>
<evidence type="ECO:0000313" key="2">
    <source>
        <dbReference type="Proteomes" id="UP001283361"/>
    </source>
</evidence>
<sequence length="276" mass="31189">MVLYGAHGGQDWSWCFTVLKMATIGNVILGNPQWPRLVMVLYGAQSGHDWSWCFMVHTVATIGHVILRSPQWPRLVMVLYGAQSGHDCDHDWSCYFTEPTVATIGDGALRCLKWPRLVMVFYGVHSGHDWGWCFMVSTVAPIGHGVLWCPQWPRLMWRSFLELCCQRNGVAIAAASYPSFLGCRGPTCDDVQRILQAGLDRRAGEQTGRQADPVSASTTRINCLDVSATGLFRCCFMQRSQDNALNTVSQTIKYKYHIALLKEFLFKFQTDKTFHE</sequence>
<gene>
    <name evidence="1" type="ORF">RRG08_057022</name>
</gene>
<accession>A0AAE0Z6A2</accession>
<protein>
    <submittedName>
        <fullName evidence="1">Uncharacterized protein</fullName>
    </submittedName>
</protein>
<proteinExistence type="predicted"/>
<keyword evidence="2" id="KW-1185">Reference proteome</keyword>
<dbReference type="AlphaFoldDB" id="A0AAE0Z6A2"/>
<dbReference type="EMBL" id="JAWDGP010004530">
    <property type="protein sequence ID" value="KAK3763599.1"/>
    <property type="molecule type" value="Genomic_DNA"/>
</dbReference>
<evidence type="ECO:0000313" key="1">
    <source>
        <dbReference type="EMBL" id="KAK3763599.1"/>
    </source>
</evidence>
<dbReference type="Proteomes" id="UP001283361">
    <property type="component" value="Unassembled WGS sequence"/>
</dbReference>